<feature type="compositionally biased region" description="Polar residues" evidence="1">
    <location>
        <begin position="12"/>
        <end position="28"/>
    </location>
</feature>
<evidence type="ECO:0000256" key="1">
    <source>
        <dbReference type="SAM" id="MobiDB-lite"/>
    </source>
</evidence>
<organism evidence="2 3">
    <name type="scientific">Trifolium medium</name>
    <dbReference type="NCBI Taxonomy" id="97028"/>
    <lineage>
        <taxon>Eukaryota</taxon>
        <taxon>Viridiplantae</taxon>
        <taxon>Streptophyta</taxon>
        <taxon>Embryophyta</taxon>
        <taxon>Tracheophyta</taxon>
        <taxon>Spermatophyta</taxon>
        <taxon>Magnoliopsida</taxon>
        <taxon>eudicotyledons</taxon>
        <taxon>Gunneridae</taxon>
        <taxon>Pentapetalae</taxon>
        <taxon>rosids</taxon>
        <taxon>fabids</taxon>
        <taxon>Fabales</taxon>
        <taxon>Fabaceae</taxon>
        <taxon>Papilionoideae</taxon>
        <taxon>50 kb inversion clade</taxon>
        <taxon>NPAAA clade</taxon>
        <taxon>Hologalegina</taxon>
        <taxon>IRL clade</taxon>
        <taxon>Trifolieae</taxon>
        <taxon>Trifolium</taxon>
    </lineage>
</organism>
<reference evidence="2 3" key="1">
    <citation type="journal article" date="2018" name="Front. Plant Sci.">
        <title>Red Clover (Trifolium pratense) and Zigzag Clover (T. medium) - A Picture of Genomic Similarities and Differences.</title>
        <authorList>
            <person name="Dluhosova J."/>
            <person name="Istvanek J."/>
            <person name="Nedelnik J."/>
            <person name="Repkova J."/>
        </authorList>
    </citation>
    <scope>NUCLEOTIDE SEQUENCE [LARGE SCALE GENOMIC DNA]</scope>
    <source>
        <strain evidence="3">cv. 10/8</strain>
        <tissue evidence="2">Leaf</tissue>
    </source>
</reference>
<feature type="non-terminal residue" evidence="2">
    <location>
        <position position="68"/>
    </location>
</feature>
<evidence type="ECO:0000313" key="3">
    <source>
        <dbReference type="Proteomes" id="UP000265520"/>
    </source>
</evidence>
<accession>A0A392RCT2</accession>
<dbReference type="EMBL" id="LXQA010207845">
    <property type="protein sequence ID" value="MCI33834.1"/>
    <property type="molecule type" value="Genomic_DNA"/>
</dbReference>
<evidence type="ECO:0000313" key="2">
    <source>
        <dbReference type="EMBL" id="MCI33834.1"/>
    </source>
</evidence>
<protein>
    <submittedName>
        <fullName evidence="2">Uncharacterized protein</fullName>
    </submittedName>
</protein>
<dbReference type="Proteomes" id="UP000265520">
    <property type="component" value="Unassembled WGS sequence"/>
</dbReference>
<proteinExistence type="predicted"/>
<keyword evidence="3" id="KW-1185">Reference proteome</keyword>
<comment type="caution">
    <text evidence="2">The sequence shown here is derived from an EMBL/GenBank/DDBJ whole genome shotgun (WGS) entry which is preliminary data.</text>
</comment>
<name>A0A392RCT2_9FABA</name>
<sequence length="68" mass="7557">MAKRARKKQKTAESQQPEDTTPIQIPSTAELTRLYGEKEKAVQIRALLKKHKGEISFPTSDVYGVDGG</sequence>
<dbReference type="AlphaFoldDB" id="A0A392RCT2"/>
<feature type="region of interest" description="Disordered" evidence="1">
    <location>
        <begin position="1"/>
        <end position="28"/>
    </location>
</feature>